<evidence type="ECO:0000313" key="3">
    <source>
        <dbReference type="EMBL" id="MBC8316305.1"/>
    </source>
</evidence>
<feature type="domain" description="Peptidoglycan beta-N-acetylmuramidase NamZ C-terminal" evidence="2">
    <location>
        <begin position="228"/>
        <end position="388"/>
    </location>
</feature>
<dbReference type="InterPro" id="IPR048502">
    <property type="entry name" value="NamZ_N"/>
</dbReference>
<dbReference type="PANTHER" id="PTHR42915:SF1">
    <property type="entry name" value="PEPTIDOGLYCAN BETA-N-ACETYLMURAMIDASE NAMZ"/>
    <property type="match status" value="1"/>
</dbReference>
<dbReference type="AlphaFoldDB" id="A0A8J6N9T2"/>
<comment type="caution">
    <text evidence="3">The sequence shown here is derived from an EMBL/GenBank/DDBJ whole genome shotgun (WGS) entry which is preliminary data.</text>
</comment>
<dbReference type="Proteomes" id="UP000614424">
    <property type="component" value="Unassembled WGS sequence"/>
</dbReference>
<proteinExistence type="predicted"/>
<name>A0A8J6N9T2_9BACT</name>
<dbReference type="GO" id="GO:0033922">
    <property type="term" value="F:peptidoglycan beta-N-acetylmuramidase activity"/>
    <property type="evidence" value="ECO:0007669"/>
    <property type="project" value="InterPro"/>
</dbReference>
<organism evidence="3 4">
    <name type="scientific">Candidatus Desulfobia pelagia</name>
    <dbReference type="NCBI Taxonomy" id="2841692"/>
    <lineage>
        <taxon>Bacteria</taxon>
        <taxon>Pseudomonadati</taxon>
        <taxon>Thermodesulfobacteriota</taxon>
        <taxon>Desulfobulbia</taxon>
        <taxon>Desulfobulbales</taxon>
        <taxon>Desulfobulbaceae</taxon>
        <taxon>Candidatus Desulfobia</taxon>
    </lineage>
</organism>
<dbReference type="Pfam" id="PF07075">
    <property type="entry name" value="NamZ_N"/>
    <property type="match status" value="1"/>
</dbReference>
<feature type="domain" description="Peptidoglycan beta-N-acetylmuramidase NamZ N-terminal" evidence="1">
    <location>
        <begin position="23"/>
        <end position="223"/>
    </location>
</feature>
<protein>
    <submittedName>
        <fullName evidence="3">DUF1343 domain-containing protein</fullName>
    </submittedName>
</protein>
<dbReference type="PANTHER" id="PTHR42915">
    <property type="entry name" value="HYPOTHETICAL 460 KDA PROTEIN IN FEUA-SIGW INTERGENIC REGION [PRECURSOR]"/>
    <property type="match status" value="1"/>
</dbReference>
<dbReference type="EMBL" id="JACNJZ010000017">
    <property type="protein sequence ID" value="MBC8316305.1"/>
    <property type="molecule type" value="Genomic_DNA"/>
</dbReference>
<evidence type="ECO:0000259" key="1">
    <source>
        <dbReference type="Pfam" id="PF07075"/>
    </source>
</evidence>
<dbReference type="Gene3D" id="3.40.50.12170">
    <property type="entry name" value="Uncharacterised protein PF07075, DUF1343"/>
    <property type="match status" value="1"/>
</dbReference>
<reference evidence="3 4" key="1">
    <citation type="submission" date="2020-08" db="EMBL/GenBank/DDBJ databases">
        <title>Bridging the membrane lipid divide: bacteria of the FCB group superphylum have the potential to synthesize archaeal ether lipids.</title>
        <authorList>
            <person name="Villanueva L."/>
            <person name="Von Meijenfeldt F.A.B."/>
            <person name="Westbye A.B."/>
            <person name="Yadav S."/>
            <person name="Hopmans E.C."/>
            <person name="Dutilh B.E."/>
            <person name="Sinninghe Damste J.S."/>
        </authorList>
    </citation>
    <scope>NUCLEOTIDE SEQUENCE [LARGE SCALE GENOMIC DNA]</scope>
    <source>
        <strain evidence="3">NIOZ-UU47</strain>
    </source>
</reference>
<evidence type="ECO:0000259" key="2">
    <source>
        <dbReference type="Pfam" id="PF20732"/>
    </source>
</evidence>
<accession>A0A8J6N9T2</accession>
<evidence type="ECO:0000313" key="4">
    <source>
        <dbReference type="Proteomes" id="UP000614424"/>
    </source>
</evidence>
<dbReference type="Pfam" id="PF20732">
    <property type="entry name" value="NamZ_C"/>
    <property type="match status" value="1"/>
</dbReference>
<dbReference type="Gene3D" id="3.90.1150.140">
    <property type="match status" value="1"/>
</dbReference>
<dbReference type="InterPro" id="IPR008302">
    <property type="entry name" value="NamZ"/>
</dbReference>
<dbReference type="PIRSF" id="PIRSF016719">
    <property type="entry name" value="UCP016719"/>
    <property type="match status" value="1"/>
</dbReference>
<sequence>MVRLGIEQLLAEPPAWMKNKKLGLLCNQASTDSVFRHSRDLIYSSFPGSLTCLFSPQHGFFCEKQDNMIESGHALDAVTGLPVFSLYGETREPSLEMFDHIDILLVDLIDVGTRVYTFMYTLAYCLQAAARFGKKVVVLDRPNPIGGELIEGNLVADEYRSFVGLYAIPMRYGLTLGELGRLFNTHFGIRADYDVIRMDGWQRQMSFGDTGLPWLFPSPNMPAEATALVYPGQVIWEGTNISEGRGTTLPFEIFGAPFIDYEKVGRRVSEKNLPGCILRPLVFQPTSNKWAGQDCKGFQLHVTDPHAFRPYRTSLTLLQAVSQLYPDEFKLKPPPYEYEYDKQPLDMILGSRSVRKAVMEGDDIEELEAGWQEDLQGFDEIRRSCFLY</sequence>
<gene>
    <name evidence="3" type="ORF">H8E41_00240</name>
</gene>
<dbReference type="InterPro" id="IPR048503">
    <property type="entry name" value="NamZ_C"/>
</dbReference>